<feature type="compositionally biased region" description="Basic and acidic residues" evidence="1">
    <location>
        <begin position="28"/>
        <end position="42"/>
    </location>
</feature>
<organism>
    <name type="scientific">Serpula lacrymans var. lacrymans (strain S7.9)</name>
    <name type="common">Dry rot fungus</name>
    <dbReference type="NCBI Taxonomy" id="578457"/>
    <lineage>
        <taxon>Eukaryota</taxon>
        <taxon>Fungi</taxon>
        <taxon>Dikarya</taxon>
        <taxon>Basidiomycota</taxon>
        <taxon>Agaricomycotina</taxon>
        <taxon>Agaricomycetes</taxon>
        <taxon>Agaricomycetidae</taxon>
        <taxon>Boletales</taxon>
        <taxon>Coniophorineae</taxon>
        <taxon>Serpulaceae</taxon>
        <taxon>Serpula</taxon>
    </lineage>
</organism>
<dbReference type="RefSeq" id="XP_007317015.1">
    <property type="nucleotide sequence ID" value="XM_007316953.1"/>
</dbReference>
<dbReference type="EMBL" id="GL945432">
    <property type="protein sequence ID" value="EGO26842.1"/>
    <property type="molecule type" value="Genomic_DNA"/>
</dbReference>
<dbReference type="HOGENOM" id="CLU_3088724_0_0_1"/>
<evidence type="ECO:0000256" key="1">
    <source>
        <dbReference type="SAM" id="MobiDB-lite"/>
    </source>
</evidence>
<reference evidence="2" key="1">
    <citation type="submission" date="2011-04" db="EMBL/GenBank/DDBJ databases">
        <title>Evolution of plant cell wall degrading machinery underlies the functional diversity of forest fungi.</title>
        <authorList>
            <consortium name="US DOE Joint Genome Institute (JGI-PGF)"/>
            <person name="Eastwood D.C."/>
            <person name="Floudas D."/>
            <person name="Binder M."/>
            <person name="Majcherczyk A."/>
            <person name="Schneider P."/>
            <person name="Aerts A."/>
            <person name="Asiegbu F.O."/>
            <person name="Baker S.E."/>
            <person name="Barry K."/>
            <person name="Bendiksby M."/>
            <person name="Blumentritt M."/>
            <person name="Coutinho P.M."/>
            <person name="Cullen D."/>
            <person name="Cullen D."/>
            <person name="Gathman A."/>
            <person name="Goodell B."/>
            <person name="Henrissat B."/>
            <person name="Ihrmark K."/>
            <person name="Kauserud H."/>
            <person name="Kohler A."/>
            <person name="LaButti K."/>
            <person name="Lapidus A."/>
            <person name="Lavin J.L."/>
            <person name="Lee Y.-H."/>
            <person name="Lindquist E."/>
            <person name="Lilly W."/>
            <person name="Lucas S."/>
            <person name="Morin E."/>
            <person name="Murat C."/>
            <person name="Oguiza J.A."/>
            <person name="Park J."/>
            <person name="Pisabarro A.G."/>
            <person name="Riley R."/>
            <person name="Rosling A."/>
            <person name="Salamov A."/>
            <person name="Schmidt O."/>
            <person name="Schmutz J."/>
            <person name="Skrede I."/>
            <person name="Stenlid J."/>
            <person name="Wiebenga A."/>
            <person name="Xie X."/>
            <person name="Kues U."/>
            <person name="Hibbett D.S."/>
            <person name="Hoffmeister D."/>
            <person name="Hogberg N."/>
            <person name="Martin F."/>
            <person name="Grigoriev I.V."/>
            <person name="Watkinson S.C."/>
        </authorList>
    </citation>
    <scope>NUCLEOTIDE SEQUENCE</scope>
    <source>
        <strain evidence="2">S7.9</strain>
    </source>
</reference>
<feature type="region of interest" description="Disordered" evidence="1">
    <location>
        <begin position="1"/>
        <end position="52"/>
    </location>
</feature>
<evidence type="ECO:0000313" key="2">
    <source>
        <dbReference type="EMBL" id="EGO26842.1"/>
    </source>
</evidence>
<sequence>MLGTSTYSDTSDRRAGLSRNRQRRTAKRERTQDIDNVNRDRLYYPSSQLPLQ</sequence>
<protein>
    <submittedName>
        <fullName evidence="2">Uncharacterized protein</fullName>
    </submittedName>
</protein>
<gene>
    <name evidence="2" type="ORF">SERLADRAFT_464365</name>
</gene>
<name>F8NRV6_SERL9</name>
<proteinExistence type="predicted"/>
<dbReference type="AlphaFoldDB" id="F8NRV6"/>
<accession>F8NRV6</accession>
<dbReference type="Proteomes" id="UP000008064">
    <property type="component" value="Unassembled WGS sequence"/>
</dbReference>
<dbReference type="KEGG" id="sla:SERLADRAFT_464365"/>
<dbReference type="GeneID" id="18818727"/>